<dbReference type="InterPro" id="IPR013022">
    <property type="entry name" value="Xyl_isomerase-like_TIM-brl"/>
</dbReference>
<dbReference type="InterPro" id="IPR050312">
    <property type="entry name" value="IolE/XylAMocC-like"/>
</dbReference>
<accession>A0A7Y9LA88</accession>
<feature type="domain" description="Xylose isomerase-like TIM barrel" evidence="1">
    <location>
        <begin position="35"/>
        <end position="242"/>
    </location>
</feature>
<dbReference type="Pfam" id="PF01261">
    <property type="entry name" value="AP_endonuc_2"/>
    <property type="match status" value="1"/>
</dbReference>
<keyword evidence="2" id="KW-0413">Isomerase</keyword>
<dbReference type="EMBL" id="JACCBU010000001">
    <property type="protein sequence ID" value="NYE69405.1"/>
    <property type="molecule type" value="Genomic_DNA"/>
</dbReference>
<name>A0A7Y9LA88_9ACTN</name>
<dbReference type="InterPro" id="IPR036237">
    <property type="entry name" value="Xyl_isomerase-like_sf"/>
</dbReference>
<evidence type="ECO:0000313" key="2">
    <source>
        <dbReference type="EMBL" id="NYE69405.1"/>
    </source>
</evidence>
<protein>
    <submittedName>
        <fullName evidence="2">Sugar phosphate isomerase/epimerase</fullName>
    </submittedName>
</protein>
<dbReference type="SUPFAM" id="SSF51658">
    <property type="entry name" value="Xylose isomerase-like"/>
    <property type="match status" value="1"/>
</dbReference>
<dbReference type="Proteomes" id="UP000569914">
    <property type="component" value="Unassembled WGS sequence"/>
</dbReference>
<evidence type="ECO:0000313" key="3">
    <source>
        <dbReference type="Proteomes" id="UP000569914"/>
    </source>
</evidence>
<dbReference type="Gene3D" id="3.20.20.150">
    <property type="entry name" value="Divalent-metal-dependent TIM barrel enzymes"/>
    <property type="match status" value="1"/>
</dbReference>
<dbReference type="RefSeq" id="WP_218871048.1">
    <property type="nucleotide sequence ID" value="NZ_JACCBU010000001.1"/>
</dbReference>
<dbReference type="AlphaFoldDB" id="A0A7Y9LA88"/>
<reference evidence="2 3" key="1">
    <citation type="submission" date="2020-07" db="EMBL/GenBank/DDBJ databases">
        <title>Sequencing the genomes of 1000 actinobacteria strains.</title>
        <authorList>
            <person name="Klenk H.-P."/>
        </authorList>
    </citation>
    <scope>NUCLEOTIDE SEQUENCE [LARGE SCALE GENOMIC DNA]</scope>
    <source>
        <strain evidence="2 3">DSM 22083</strain>
    </source>
</reference>
<comment type="caution">
    <text evidence="2">The sequence shown here is derived from an EMBL/GenBank/DDBJ whole genome shotgun (WGS) entry which is preliminary data.</text>
</comment>
<dbReference type="PANTHER" id="PTHR12110">
    <property type="entry name" value="HYDROXYPYRUVATE ISOMERASE"/>
    <property type="match status" value="1"/>
</dbReference>
<sequence length="268" mass="29578">MNGRLGLGSYAYFWRHSERAPEPLTLADELRQTWDAGLDLFQICDYAPLLDFTEAELRATRAVADDCGVELELGTKGVAVDHLTRFAELAVILNARLVRSMVLPADRDAGLAEVEAGLRQVLPRFAEAGIVLALETYEQLPSTDLVALIENVADPALGICLDPANNVAALEHPRDVVERCAPYTKNVHVKDFAFTRTGGWIGFTLEGVPLGTGLLDLDHLLATVDPVGRGITMITEHWLTWRGDYAETARLEGEWTDQTITRMKEHLT</sequence>
<proteinExistence type="predicted"/>
<evidence type="ECO:0000259" key="1">
    <source>
        <dbReference type="Pfam" id="PF01261"/>
    </source>
</evidence>
<organism evidence="2 3">
    <name type="scientific">Microlunatus parietis</name>
    <dbReference type="NCBI Taxonomy" id="682979"/>
    <lineage>
        <taxon>Bacteria</taxon>
        <taxon>Bacillati</taxon>
        <taxon>Actinomycetota</taxon>
        <taxon>Actinomycetes</taxon>
        <taxon>Propionibacteriales</taxon>
        <taxon>Propionibacteriaceae</taxon>
        <taxon>Microlunatus</taxon>
    </lineage>
</organism>
<dbReference type="GO" id="GO:0016853">
    <property type="term" value="F:isomerase activity"/>
    <property type="evidence" value="ECO:0007669"/>
    <property type="project" value="UniProtKB-KW"/>
</dbReference>
<keyword evidence="3" id="KW-1185">Reference proteome</keyword>
<dbReference type="PANTHER" id="PTHR12110:SF52">
    <property type="entry name" value="XYLOSE ISOMERASE"/>
    <property type="match status" value="1"/>
</dbReference>
<gene>
    <name evidence="2" type="ORF">BKA15_000734</name>
</gene>